<dbReference type="GO" id="GO:0016757">
    <property type="term" value="F:glycosyltransferase activity"/>
    <property type="evidence" value="ECO:0007669"/>
    <property type="project" value="InterPro"/>
</dbReference>
<dbReference type="Proteomes" id="UP000424805">
    <property type="component" value="Unassembled WGS sequence"/>
</dbReference>
<evidence type="ECO:0000259" key="2">
    <source>
        <dbReference type="Pfam" id="PF13439"/>
    </source>
</evidence>
<dbReference type="InterPro" id="IPR028098">
    <property type="entry name" value="Glyco_trans_4-like_N"/>
</dbReference>
<organism evidence="3 4">
    <name type="scientific">Bacteroides ovatus</name>
    <dbReference type="NCBI Taxonomy" id="28116"/>
    <lineage>
        <taxon>Bacteria</taxon>
        <taxon>Pseudomonadati</taxon>
        <taxon>Bacteroidota</taxon>
        <taxon>Bacteroidia</taxon>
        <taxon>Bacteroidales</taxon>
        <taxon>Bacteroidaceae</taxon>
        <taxon>Bacteroides</taxon>
    </lineage>
</organism>
<proteinExistence type="predicted"/>
<sequence>MNVRKVLFYHENFPAGGAERVTIDIANYISNRGYEVYVLAANINEGNYSQLTVLKLPDKVSVTEASGIQYVVDVIHSFDIDIFVLPVCSFIPLLEAVKRQTCCKLVFALHSVPFWEVLYSFYIKKARARGDFFKTLEWWMLTYPKTMWLKKYDLPIRVRHIKIYELVDAYTVLCESYKKDLLEKIGMTKSGDKIYVIPNSEKEIPQVNLDKKKQLLFVGRMSYDDKRADRLIHIWHKIYRKMPDWELVLVGDGDERIRLETLVAKLHLERVVFAGYHADVRRFYNDSLVLCLTSNYEGWPLVLTEAQANGVIPVAFNCTAGVREILEPTGVNGVLIPPFSKKRYAKELLALLQNPQKCREIQKNVIMKARNYSPDKIGEKWYALFERLCD</sequence>
<dbReference type="InterPro" id="IPR001296">
    <property type="entry name" value="Glyco_trans_1"/>
</dbReference>
<protein>
    <submittedName>
        <fullName evidence="3">Glycosyltransferase family 4 protein</fullName>
    </submittedName>
</protein>
<keyword evidence="3" id="KW-0808">Transferase</keyword>
<accession>A0A7J4XZ53</accession>
<evidence type="ECO:0000313" key="4">
    <source>
        <dbReference type="Proteomes" id="UP000424805"/>
    </source>
</evidence>
<dbReference type="Pfam" id="PF00534">
    <property type="entry name" value="Glycos_transf_1"/>
    <property type="match status" value="1"/>
</dbReference>
<evidence type="ECO:0000259" key="1">
    <source>
        <dbReference type="Pfam" id="PF00534"/>
    </source>
</evidence>
<gene>
    <name evidence="3" type="ORF">F3B90_09255</name>
</gene>
<dbReference type="PANTHER" id="PTHR12526">
    <property type="entry name" value="GLYCOSYLTRANSFERASE"/>
    <property type="match status" value="1"/>
</dbReference>
<reference evidence="3 4" key="1">
    <citation type="journal article" date="2019" name="Nat. Med.">
        <title>A library of human gut bacterial isolates paired with longitudinal multiomics data enables mechanistic microbiome research.</title>
        <authorList>
            <person name="Poyet M."/>
            <person name="Groussin M."/>
            <person name="Gibbons S.M."/>
            <person name="Avila-Pacheco J."/>
            <person name="Jiang X."/>
            <person name="Kearney S.M."/>
            <person name="Perrotta A.R."/>
            <person name="Berdy B."/>
            <person name="Zhao S."/>
            <person name="Lieberman T.D."/>
            <person name="Swanson P.K."/>
            <person name="Smith M."/>
            <person name="Roesemann S."/>
            <person name="Alexander J.E."/>
            <person name="Rich S.A."/>
            <person name="Livny J."/>
            <person name="Vlamakis H."/>
            <person name="Clish C."/>
            <person name="Bullock K."/>
            <person name="Deik A."/>
            <person name="Scott J."/>
            <person name="Pierce K.A."/>
            <person name="Xavier R.J."/>
            <person name="Alm E.J."/>
        </authorList>
    </citation>
    <scope>NUCLEOTIDE SEQUENCE [LARGE SCALE GENOMIC DNA]</scope>
    <source>
        <strain evidence="3 4">BIOML-A15</strain>
    </source>
</reference>
<dbReference type="Gene3D" id="3.40.50.2000">
    <property type="entry name" value="Glycogen Phosphorylase B"/>
    <property type="match status" value="2"/>
</dbReference>
<dbReference type="EMBL" id="VWFP01000008">
    <property type="protein sequence ID" value="KAA4627652.1"/>
    <property type="molecule type" value="Genomic_DNA"/>
</dbReference>
<dbReference type="SUPFAM" id="SSF53756">
    <property type="entry name" value="UDP-Glycosyltransferase/glycogen phosphorylase"/>
    <property type="match status" value="1"/>
</dbReference>
<dbReference type="AlphaFoldDB" id="A0A7J4XZ53"/>
<evidence type="ECO:0000313" key="3">
    <source>
        <dbReference type="EMBL" id="KAA4627652.1"/>
    </source>
</evidence>
<feature type="domain" description="Glycosyl transferase family 1" evidence="1">
    <location>
        <begin position="201"/>
        <end position="364"/>
    </location>
</feature>
<name>A0A7J4XZ53_BACOV</name>
<comment type="caution">
    <text evidence="3">The sequence shown here is derived from an EMBL/GenBank/DDBJ whole genome shotgun (WGS) entry which is preliminary data.</text>
</comment>
<dbReference type="Pfam" id="PF13439">
    <property type="entry name" value="Glyco_transf_4"/>
    <property type="match status" value="1"/>
</dbReference>
<feature type="domain" description="Glycosyltransferase subfamily 4-like N-terminal" evidence="2">
    <location>
        <begin position="16"/>
        <end position="199"/>
    </location>
</feature>
<dbReference type="PANTHER" id="PTHR12526:SF630">
    <property type="entry name" value="GLYCOSYLTRANSFERASE"/>
    <property type="match status" value="1"/>
</dbReference>